<proteinExistence type="inferred from homology"/>
<sequence length="876" mass="93357">MQKTPTNRTCKTAATLMALAAVMPVTLTVANAGEGYSGGGGYSGLAQKEMIRRQNAVADADRLLVEGREAYAKEKYKEAVDKYREALAVLPDAPMVADRRAVLVAHLGDASTALGDAYRRVGKYEEARSLTAAVLEEDPHNVDAKRINEWLDDPIRTNPALTYEHTENVDKVRRSLYLAEGAYNLGKYDDAFRHYEDVIRVDPFNKAARRGMERLAQAKTDYYRAAYDHTRAELLSQVDAAWELSVPPIISDIPASGTDSNVVSGGTTYILEKLRDITIPVIDFEDTSVEEAIDFLRLRSRELDTKEADPTRKGINFVIRKPRSGGSGDAALDADAAGGLGATADPGSLRIRELRLRNVPLAEALKYICEQTKLRYKVDEYAVTLVPATETDEDLFNRTFRVPPDFLAKLGGGGAADAGGGDADPFASDAGGGTGARIQPRANETDLLKQNGVKFPEGASAKFFPGNSTLLVRNTPTNLDLIEGIVDNMGKDTPKQVKISTKFVEISQENTDELGFDWIVSPFGLSANSVFLGGGTVSAGQTRTNADFIGTVSGVNIPGVPAATGTNVSDIVTAGLRSGDGAINRNNIDAVLNNPNRTAQSASPAPGIAALTGLFSDGQVQLIMRGLAQKKGTDLMTAPSVTARSGEKALIEIIREFIYPTEYEPPELPNSIGATGGGGIGIGGGNSGIFPVTPATPTSFETRNTGVTLEIEPTIGGNDFVIDLRFAPDIVEFEGFVNYGSPIQSPATDFLGNPTTVTITENRIEMPVFSSRRVTTALTIFDGYTVAVGGLMREDVQTVEDKVPVLGDLPVVGRLFQSKAENRIKSNLIIFVTAQIIDATGKPIRESAATAGNAPVSDALPTATGGADLLPPPPAE</sequence>
<protein>
    <submittedName>
        <fullName evidence="9">Type II and III secretion system protein</fullName>
    </submittedName>
</protein>
<evidence type="ECO:0000256" key="1">
    <source>
        <dbReference type="ARBA" id="ARBA00004370"/>
    </source>
</evidence>
<keyword evidence="10" id="KW-1185">Reference proteome</keyword>
<evidence type="ECO:0000313" key="9">
    <source>
        <dbReference type="EMBL" id="MCW1912891.1"/>
    </source>
</evidence>
<comment type="caution">
    <text evidence="9">The sequence shown here is derived from an EMBL/GenBank/DDBJ whole genome shotgun (WGS) entry which is preliminary data.</text>
</comment>
<dbReference type="PROSITE" id="PS50005">
    <property type="entry name" value="TPR"/>
    <property type="match status" value="3"/>
</dbReference>
<feature type="region of interest" description="Disordered" evidence="6">
    <location>
        <begin position="852"/>
        <end position="876"/>
    </location>
</feature>
<evidence type="ECO:0000256" key="3">
    <source>
        <dbReference type="ARBA" id="ARBA00023136"/>
    </source>
</evidence>
<gene>
    <name evidence="9" type="ORF">OJ996_04865</name>
</gene>
<dbReference type="SMART" id="SM00028">
    <property type="entry name" value="TPR"/>
    <property type="match status" value="3"/>
</dbReference>
<dbReference type="PANTHER" id="PTHR30332:SF24">
    <property type="entry name" value="SECRETIN GSPD-RELATED"/>
    <property type="match status" value="1"/>
</dbReference>
<dbReference type="Pfam" id="PF00263">
    <property type="entry name" value="Secretin"/>
    <property type="match status" value="1"/>
</dbReference>
<feature type="repeat" description="TPR" evidence="4">
    <location>
        <begin position="60"/>
        <end position="93"/>
    </location>
</feature>
<dbReference type="InterPro" id="IPR050810">
    <property type="entry name" value="Bact_Secretion_Sys_Channel"/>
</dbReference>
<keyword evidence="2 7" id="KW-0732">Signal</keyword>
<feature type="repeat" description="TPR" evidence="4">
    <location>
        <begin position="172"/>
        <end position="205"/>
    </location>
</feature>
<evidence type="ECO:0000313" key="10">
    <source>
        <dbReference type="Proteomes" id="UP001165653"/>
    </source>
</evidence>
<dbReference type="SUPFAM" id="SSF48452">
    <property type="entry name" value="TPR-like"/>
    <property type="match status" value="1"/>
</dbReference>
<feature type="region of interest" description="Disordered" evidence="6">
    <location>
        <begin position="419"/>
        <end position="438"/>
    </location>
</feature>
<feature type="chain" id="PRO_5045288232" evidence="7">
    <location>
        <begin position="33"/>
        <end position="876"/>
    </location>
</feature>
<dbReference type="InterPro" id="IPR049997">
    <property type="entry name" value="Amuc_1098-like"/>
</dbReference>
<organism evidence="9 10">
    <name type="scientific">Luteolibacter rhizosphaerae</name>
    <dbReference type="NCBI Taxonomy" id="2989719"/>
    <lineage>
        <taxon>Bacteria</taxon>
        <taxon>Pseudomonadati</taxon>
        <taxon>Verrucomicrobiota</taxon>
        <taxon>Verrucomicrobiia</taxon>
        <taxon>Verrucomicrobiales</taxon>
        <taxon>Verrucomicrobiaceae</taxon>
        <taxon>Luteolibacter</taxon>
    </lineage>
</organism>
<keyword evidence="3" id="KW-0472">Membrane</keyword>
<dbReference type="EMBL" id="JAPDDR010000002">
    <property type="protein sequence ID" value="MCW1912891.1"/>
    <property type="molecule type" value="Genomic_DNA"/>
</dbReference>
<accession>A0ABT3FZ69</accession>
<dbReference type="PANTHER" id="PTHR30332">
    <property type="entry name" value="PROBABLE GENERAL SECRETION PATHWAY PROTEIN D"/>
    <property type="match status" value="1"/>
</dbReference>
<evidence type="ECO:0000256" key="7">
    <source>
        <dbReference type="SAM" id="SignalP"/>
    </source>
</evidence>
<name>A0ABT3FZ69_9BACT</name>
<dbReference type="InterPro" id="IPR004846">
    <property type="entry name" value="T2SS/T3SS_dom"/>
</dbReference>
<evidence type="ECO:0000256" key="6">
    <source>
        <dbReference type="SAM" id="MobiDB-lite"/>
    </source>
</evidence>
<dbReference type="Pfam" id="PF13432">
    <property type="entry name" value="TPR_16"/>
    <property type="match status" value="1"/>
</dbReference>
<dbReference type="Gene3D" id="1.25.40.10">
    <property type="entry name" value="Tetratricopeptide repeat domain"/>
    <property type="match status" value="1"/>
</dbReference>
<dbReference type="NCBIfam" id="NF042912">
    <property type="entry name" value="Amuc_1098_fam"/>
    <property type="match status" value="1"/>
</dbReference>
<feature type="repeat" description="TPR" evidence="4">
    <location>
        <begin position="108"/>
        <end position="141"/>
    </location>
</feature>
<keyword evidence="4" id="KW-0802">TPR repeat</keyword>
<dbReference type="RefSeq" id="WP_264511769.1">
    <property type="nucleotide sequence ID" value="NZ_JAPDDR010000002.1"/>
</dbReference>
<comment type="similarity">
    <text evidence="5">Belongs to the bacterial secretin family.</text>
</comment>
<feature type="domain" description="Type II/III secretion system secretin-like" evidence="8">
    <location>
        <begin position="627"/>
        <end position="838"/>
    </location>
</feature>
<feature type="signal peptide" evidence="7">
    <location>
        <begin position="1"/>
        <end position="32"/>
    </location>
</feature>
<evidence type="ECO:0000256" key="5">
    <source>
        <dbReference type="RuleBase" id="RU004003"/>
    </source>
</evidence>
<evidence type="ECO:0000256" key="2">
    <source>
        <dbReference type="ARBA" id="ARBA00022729"/>
    </source>
</evidence>
<dbReference type="Proteomes" id="UP001165653">
    <property type="component" value="Unassembled WGS sequence"/>
</dbReference>
<reference evidence="9" key="1">
    <citation type="submission" date="2022-10" db="EMBL/GenBank/DDBJ databases">
        <title>Luteolibacter sp. GHJ8, whole genome shotgun sequencing project.</title>
        <authorList>
            <person name="Zhao G."/>
            <person name="Shen L."/>
        </authorList>
    </citation>
    <scope>NUCLEOTIDE SEQUENCE</scope>
    <source>
        <strain evidence="9">GHJ8</strain>
    </source>
</reference>
<dbReference type="InterPro" id="IPR019734">
    <property type="entry name" value="TPR_rpt"/>
</dbReference>
<evidence type="ECO:0000259" key="8">
    <source>
        <dbReference type="Pfam" id="PF00263"/>
    </source>
</evidence>
<comment type="subcellular location">
    <subcellularLocation>
        <location evidence="1">Membrane</location>
    </subcellularLocation>
</comment>
<evidence type="ECO:0000256" key="4">
    <source>
        <dbReference type="PROSITE-ProRule" id="PRU00339"/>
    </source>
</evidence>
<dbReference type="InterPro" id="IPR011990">
    <property type="entry name" value="TPR-like_helical_dom_sf"/>
</dbReference>